<keyword evidence="3" id="KW-1185">Reference proteome</keyword>
<dbReference type="Proteomes" id="UP001571476">
    <property type="component" value="Unassembled WGS sequence"/>
</dbReference>
<dbReference type="Pfam" id="PF19985">
    <property type="entry name" value="DUF6421"/>
    <property type="match status" value="1"/>
</dbReference>
<proteinExistence type="predicted"/>
<name>A0ABV4SXH2_9ACTN</name>
<evidence type="ECO:0000313" key="3">
    <source>
        <dbReference type="Proteomes" id="UP001571476"/>
    </source>
</evidence>
<gene>
    <name evidence="2" type="ORF">ACEG43_39270</name>
</gene>
<organism evidence="2 3">
    <name type="scientific">Streptomyces aureus</name>
    <dbReference type="NCBI Taxonomy" id="193461"/>
    <lineage>
        <taxon>Bacteria</taxon>
        <taxon>Bacillati</taxon>
        <taxon>Actinomycetota</taxon>
        <taxon>Actinomycetes</taxon>
        <taxon>Kitasatosporales</taxon>
        <taxon>Streptomycetaceae</taxon>
        <taxon>Streptomyces</taxon>
    </lineage>
</organism>
<reference evidence="2 3" key="1">
    <citation type="submission" date="2024-08" db="EMBL/GenBank/DDBJ databases">
        <title>Genome sequence of Streptomyces aureus CACIA-1.46HGO.</title>
        <authorList>
            <person name="Evangelista-Martinez Z."/>
        </authorList>
    </citation>
    <scope>NUCLEOTIDE SEQUENCE [LARGE SCALE GENOMIC DNA]</scope>
    <source>
        <strain evidence="2 3">CACIA-1.46HGO</strain>
    </source>
</reference>
<feature type="region of interest" description="Disordered" evidence="1">
    <location>
        <begin position="1"/>
        <end position="26"/>
    </location>
</feature>
<comment type="caution">
    <text evidence="2">The sequence shown here is derived from an EMBL/GenBank/DDBJ whole genome shotgun (WGS) entry which is preliminary data.</text>
</comment>
<protein>
    <submittedName>
        <fullName evidence="2">DUF6421 family protein</fullName>
    </submittedName>
</protein>
<dbReference type="InterPro" id="IPR046306">
    <property type="entry name" value="DUF6421"/>
</dbReference>
<accession>A0ABV4SXH2</accession>
<dbReference type="EMBL" id="JBGOSP010000034">
    <property type="protein sequence ID" value="MFA3842168.1"/>
    <property type="molecule type" value="Genomic_DNA"/>
</dbReference>
<evidence type="ECO:0000313" key="2">
    <source>
        <dbReference type="EMBL" id="MFA3842168.1"/>
    </source>
</evidence>
<dbReference type="RefSeq" id="WP_372566214.1">
    <property type="nucleotide sequence ID" value="NZ_JBGOSP010000034.1"/>
</dbReference>
<evidence type="ECO:0000256" key="1">
    <source>
        <dbReference type="SAM" id="MobiDB-lite"/>
    </source>
</evidence>
<sequence length="472" mass="53178">MTEILVQSGVEGKVPPEKVGGSPESRVVEHPAWPLLKAAVEEVRPWQQKDGSIDFAADGAPSKAVAELTLDRAISAVEQLSPLLPHDAAYHSALVADLRRWAEGGFQVPDFLDSLLAFQPAAHREDGLQHLVVFPMYTQNGNPDRNLEAVVLRMVWPEWLAELEATRYDNPLFCGITFEDFTAGYDTNSAVLFPETIAVREAPERFSWGGIFCDREAARFRAVTEASVGILGLELPDDIREMVSDQDRCQQAFVLWDMVHDRTHSHGDLPFDPFMIKQRQPFWMYGLEELRCDLTAFKEAVKLEADGFPQGRDVQYAVLFDRMFRFPVTGERVRNYDGLGGQLLFAYLHKHDVVRWTDNKLQIDWERAPQVTNQLCAEIEKLYRDGIDRPKLVHWFAAYDLVSQYLAPHPGSRWAKGPDALDLSLPPRKLVDDVLPDEFPLSMFYEALSKKLKNVIASTKGITAAGAEQAAA</sequence>